<evidence type="ECO:0000313" key="2">
    <source>
        <dbReference type="Proteomes" id="UP000254771"/>
    </source>
</evidence>
<proteinExistence type="predicted"/>
<sequence>MKKQNTLLWLVAGCLLAAFSAVAIYKVWPLLHPEVLISASLDSECDLRAGPCRSQLPDGSSISFSIEPRTLPLVKPIQIVVEIEGLEAEQVEVDFSGVDMNMGFNRPALENQGEGRFSGKGMLPVCVRDAMEWEAKVLVKTEEGLVAAPYRFITVKPGASLPGN</sequence>
<dbReference type="AlphaFoldDB" id="A0A370DFH4"/>
<keyword evidence="2" id="KW-1185">Reference proteome</keyword>
<organism evidence="1 2">
    <name type="scientific">endosymbiont of Escarpia spicata</name>
    <dbReference type="NCBI Taxonomy" id="2200908"/>
    <lineage>
        <taxon>Bacteria</taxon>
        <taxon>Pseudomonadati</taxon>
        <taxon>Pseudomonadota</taxon>
        <taxon>Gammaproteobacteria</taxon>
        <taxon>sulfur-oxidizing symbionts</taxon>
    </lineage>
</organism>
<gene>
    <name evidence="1" type="ORF">DIZ78_13685</name>
</gene>
<reference evidence="1 2" key="1">
    <citation type="journal article" date="2018" name="ISME J.">
        <title>Endosymbiont genomes yield clues of tubeworm success.</title>
        <authorList>
            <person name="Li Y."/>
            <person name="Liles M.R."/>
            <person name="Halanych K.M."/>
        </authorList>
    </citation>
    <scope>NUCLEOTIDE SEQUENCE [LARGE SCALE GENOMIC DNA]</scope>
    <source>
        <strain evidence="1">A1462</strain>
    </source>
</reference>
<evidence type="ECO:0008006" key="3">
    <source>
        <dbReference type="Google" id="ProtNLM"/>
    </source>
</evidence>
<dbReference type="EMBL" id="QFXE01000018">
    <property type="protein sequence ID" value="RDH83675.1"/>
    <property type="molecule type" value="Genomic_DNA"/>
</dbReference>
<protein>
    <recommendedName>
        <fullName evidence="3">YtkA-like domain-containing protein</fullName>
    </recommendedName>
</protein>
<dbReference type="Proteomes" id="UP000254771">
    <property type="component" value="Unassembled WGS sequence"/>
</dbReference>
<comment type="caution">
    <text evidence="1">The sequence shown here is derived from an EMBL/GenBank/DDBJ whole genome shotgun (WGS) entry which is preliminary data.</text>
</comment>
<accession>A0A370DFH4</accession>
<name>A0A370DFH4_9GAMM</name>
<evidence type="ECO:0000313" key="1">
    <source>
        <dbReference type="EMBL" id="RDH83675.1"/>
    </source>
</evidence>